<protein>
    <submittedName>
        <fullName evidence="2">Peptidase S1 domain-containing protein</fullName>
    </submittedName>
</protein>
<reference evidence="2" key="1">
    <citation type="submission" date="2016-11" db="UniProtKB">
        <authorList>
            <consortium name="WormBaseParasite"/>
        </authorList>
    </citation>
    <scope>IDENTIFICATION</scope>
</reference>
<keyword evidence="1" id="KW-1185">Reference proteome</keyword>
<dbReference type="InterPro" id="IPR009003">
    <property type="entry name" value="Peptidase_S1_PA"/>
</dbReference>
<dbReference type="AlphaFoldDB" id="A0A1I7ZY05"/>
<evidence type="ECO:0000313" key="1">
    <source>
        <dbReference type="Proteomes" id="UP000095287"/>
    </source>
</evidence>
<organism evidence="1 2">
    <name type="scientific">Steinernema glaseri</name>
    <dbReference type="NCBI Taxonomy" id="37863"/>
    <lineage>
        <taxon>Eukaryota</taxon>
        <taxon>Metazoa</taxon>
        <taxon>Ecdysozoa</taxon>
        <taxon>Nematoda</taxon>
        <taxon>Chromadorea</taxon>
        <taxon>Rhabditida</taxon>
        <taxon>Tylenchina</taxon>
        <taxon>Panagrolaimomorpha</taxon>
        <taxon>Strongyloidoidea</taxon>
        <taxon>Steinernematidae</taxon>
        <taxon>Steinernema</taxon>
    </lineage>
</organism>
<dbReference type="SUPFAM" id="SSF50494">
    <property type="entry name" value="Trypsin-like serine proteases"/>
    <property type="match status" value="1"/>
</dbReference>
<dbReference type="WBParaSite" id="L893_g30911.t1">
    <property type="protein sequence ID" value="L893_g30911.t1"/>
    <property type="gene ID" value="L893_g30911"/>
</dbReference>
<proteinExistence type="predicted"/>
<accession>A0A1I7ZY05</accession>
<sequence>MCLTPSFFHSFYKEGICAGDASGRLVLRERDDGAALVVIKDNAPTLVGIGFYNVDRWGMDFGSYIRVSPYCDQISKYSNGAVQCR</sequence>
<name>A0A1I7ZY05_9BILA</name>
<dbReference type="Proteomes" id="UP000095287">
    <property type="component" value="Unplaced"/>
</dbReference>
<evidence type="ECO:0000313" key="2">
    <source>
        <dbReference type="WBParaSite" id="L893_g30911.t1"/>
    </source>
</evidence>